<comment type="similarity">
    <text evidence="2 10">Belongs to the class-III pyridoxal-phosphate-dependent aminotransferase family.</text>
</comment>
<evidence type="ECO:0000256" key="3">
    <source>
        <dbReference type="ARBA" id="ARBA00022576"/>
    </source>
</evidence>
<dbReference type="InterPro" id="IPR005814">
    <property type="entry name" value="Aminotrans_3"/>
</dbReference>
<dbReference type="OrthoDB" id="9801834at2"/>
<organism evidence="12 13">
    <name type="scientific">Desulfopila aestuarii DSM 18488</name>
    <dbReference type="NCBI Taxonomy" id="1121416"/>
    <lineage>
        <taxon>Bacteria</taxon>
        <taxon>Pseudomonadati</taxon>
        <taxon>Thermodesulfobacteriota</taxon>
        <taxon>Desulfobulbia</taxon>
        <taxon>Desulfobulbales</taxon>
        <taxon>Desulfocapsaceae</taxon>
        <taxon>Desulfopila</taxon>
    </lineage>
</organism>
<reference evidence="12 13" key="1">
    <citation type="submission" date="2016-12" db="EMBL/GenBank/DDBJ databases">
        <authorList>
            <person name="Song W.-J."/>
            <person name="Kurnit D.M."/>
        </authorList>
    </citation>
    <scope>NUCLEOTIDE SEQUENCE [LARGE SCALE GENOMIC DNA]</scope>
    <source>
        <strain evidence="12 13">DSM 18488</strain>
    </source>
</reference>
<evidence type="ECO:0000256" key="7">
    <source>
        <dbReference type="ARBA" id="ARBA00067057"/>
    </source>
</evidence>
<sequence>MNRIAAANPLFYQTSAETPMVAKAEGIYIWDEDGRKYIDGCSGAIICNIGHGDPGVLAAINEQAKSAFFTYRTQFENRPAVKLAQKLVDLSTPGLDRVFYVSGGSEAVESAIKLCRSYFCSKGEHGRHLIISRTPSYHGSTLGALALTAYAPLEIPYRPMLKASPKIPAPYCYRCHYQLTYPQCNLACAKALETAINEQGPENVAAFIAEPIGGASTGALVPPEDYFAVIRDICNRYGILLILDEVMTGFGRTGRLFAYEHWNLRPDIIALSKGMASGYYPLGAVMAGNELVESVLAGGGFPHGHTYAGNPMACAVGLAVLNRIVDDQLAENAAETGRQLLSGLRQLAGHYPIIGEVRGRGLLTALEFVADRESRAPFANSDQIFNLVTREAFSRGLIIYPRKSINGLAGDHVLIAPPLIISAAQVDEMLERLNETLAAVTRLLADKTIHPGNQHHRTDQSTHKGETQ</sequence>
<dbReference type="InterPro" id="IPR015424">
    <property type="entry name" value="PyrdxlP-dep_Trfase"/>
</dbReference>
<gene>
    <name evidence="12" type="ORF">SAMN02745220_03378</name>
</gene>
<keyword evidence="3 12" id="KW-0032">Aminotransferase</keyword>
<evidence type="ECO:0000313" key="12">
    <source>
        <dbReference type="EMBL" id="SHO50365.1"/>
    </source>
</evidence>
<evidence type="ECO:0000256" key="1">
    <source>
        <dbReference type="ARBA" id="ARBA00001933"/>
    </source>
</evidence>
<protein>
    <recommendedName>
        <fullName evidence="8">Taurine--pyruvate aminotransferase</fullName>
        <ecNumber evidence="7">2.6.1.77</ecNumber>
    </recommendedName>
    <alternativeName>
        <fullName evidence="9">Taurine:pyruvate aminotransferase</fullName>
    </alternativeName>
</protein>
<keyword evidence="4 10" id="KW-0663">Pyridoxal phosphate</keyword>
<dbReference type="Proteomes" id="UP000184603">
    <property type="component" value="Unassembled WGS sequence"/>
</dbReference>
<dbReference type="EMBL" id="FRFE01000018">
    <property type="protein sequence ID" value="SHO50365.1"/>
    <property type="molecule type" value="Genomic_DNA"/>
</dbReference>
<evidence type="ECO:0000256" key="2">
    <source>
        <dbReference type="ARBA" id="ARBA00008954"/>
    </source>
</evidence>
<dbReference type="InterPro" id="IPR015422">
    <property type="entry name" value="PyrdxlP-dep_Trfase_small"/>
</dbReference>
<comment type="catalytic activity">
    <reaction evidence="6">
        <text>taurine + pyruvate = sulfoacetaldehyde + L-alanine</text>
        <dbReference type="Rhea" id="RHEA:10420"/>
        <dbReference type="ChEBI" id="CHEBI:15361"/>
        <dbReference type="ChEBI" id="CHEBI:57972"/>
        <dbReference type="ChEBI" id="CHEBI:58246"/>
        <dbReference type="ChEBI" id="CHEBI:507393"/>
        <dbReference type="EC" id="2.6.1.77"/>
    </reaction>
    <physiologicalReaction direction="left-to-right" evidence="6">
        <dbReference type="Rhea" id="RHEA:10421"/>
    </physiologicalReaction>
</comment>
<keyword evidence="5" id="KW-0670">Pyruvate</keyword>
<evidence type="ECO:0000256" key="5">
    <source>
        <dbReference type="ARBA" id="ARBA00023317"/>
    </source>
</evidence>
<comment type="cofactor">
    <cofactor evidence="1">
        <name>pyridoxal 5'-phosphate</name>
        <dbReference type="ChEBI" id="CHEBI:597326"/>
    </cofactor>
</comment>
<dbReference type="GO" id="GO:0030170">
    <property type="term" value="F:pyridoxal phosphate binding"/>
    <property type="evidence" value="ECO:0007669"/>
    <property type="project" value="InterPro"/>
</dbReference>
<accession>A0A1M7YCL5</accession>
<dbReference type="FunFam" id="3.40.640.10:FF:000004">
    <property type="entry name" value="Acetylornithine aminotransferase"/>
    <property type="match status" value="1"/>
</dbReference>
<dbReference type="InterPro" id="IPR049704">
    <property type="entry name" value="Aminotrans_3_PPA_site"/>
</dbReference>
<evidence type="ECO:0000256" key="6">
    <source>
        <dbReference type="ARBA" id="ARBA00052998"/>
    </source>
</evidence>
<dbReference type="Gene3D" id="3.90.1150.10">
    <property type="entry name" value="Aspartate Aminotransferase, domain 1"/>
    <property type="match status" value="1"/>
</dbReference>
<evidence type="ECO:0000313" key="13">
    <source>
        <dbReference type="Proteomes" id="UP000184603"/>
    </source>
</evidence>
<dbReference type="PIRSF" id="PIRSF000521">
    <property type="entry name" value="Transaminase_4ab_Lys_Orn"/>
    <property type="match status" value="1"/>
</dbReference>
<evidence type="ECO:0000256" key="9">
    <source>
        <dbReference type="ARBA" id="ARBA00078212"/>
    </source>
</evidence>
<keyword evidence="12" id="KW-0808">Transferase</keyword>
<keyword evidence="13" id="KW-1185">Reference proteome</keyword>
<evidence type="ECO:0000256" key="8">
    <source>
        <dbReference type="ARBA" id="ARBA00074603"/>
    </source>
</evidence>
<dbReference type="CDD" id="cd00610">
    <property type="entry name" value="OAT_like"/>
    <property type="match status" value="1"/>
</dbReference>
<proteinExistence type="inferred from homology"/>
<feature type="compositionally biased region" description="Basic and acidic residues" evidence="11">
    <location>
        <begin position="456"/>
        <end position="468"/>
    </location>
</feature>
<dbReference type="PROSITE" id="PS00600">
    <property type="entry name" value="AA_TRANSFER_CLASS_3"/>
    <property type="match status" value="1"/>
</dbReference>
<evidence type="ECO:0000256" key="10">
    <source>
        <dbReference type="RuleBase" id="RU003560"/>
    </source>
</evidence>
<dbReference type="RefSeq" id="WP_073614843.1">
    <property type="nucleotide sequence ID" value="NZ_FRFE01000018.1"/>
</dbReference>
<dbReference type="Gene3D" id="3.40.640.10">
    <property type="entry name" value="Type I PLP-dependent aspartate aminotransferase-like (Major domain)"/>
    <property type="match status" value="1"/>
</dbReference>
<dbReference type="SUPFAM" id="SSF53383">
    <property type="entry name" value="PLP-dependent transferases"/>
    <property type="match status" value="1"/>
</dbReference>
<dbReference type="InterPro" id="IPR015421">
    <property type="entry name" value="PyrdxlP-dep_Trfase_major"/>
</dbReference>
<dbReference type="Pfam" id="PF00202">
    <property type="entry name" value="Aminotran_3"/>
    <property type="match status" value="1"/>
</dbReference>
<dbReference type="PANTHER" id="PTHR43094">
    <property type="entry name" value="AMINOTRANSFERASE"/>
    <property type="match status" value="1"/>
</dbReference>
<dbReference type="AlphaFoldDB" id="A0A1M7YCL5"/>
<evidence type="ECO:0000256" key="11">
    <source>
        <dbReference type="SAM" id="MobiDB-lite"/>
    </source>
</evidence>
<dbReference type="EC" id="2.6.1.77" evidence="7"/>
<dbReference type="STRING" id="1121416.SAMN02745220_03378"/>
<dbReference type="PANTHER" id="PTHR43094:SF1">
    <property type="entry name" value="AMINOTRANSFERASE CLASS-III"/>
    <property type="match status" value="1"/>
</dbReference>
<feature type="region of interest" description="Disordered" evidence="11">
    <location>
        <begin position="448"/>
        <end position="468"/>
    </location>
</feature>
<name>A0A1M7YCL5_9BACT</name>
<evidence type="ECO:0000256" key="4">
    <source>
        <dbReference type="ARBA" id="ARBA00022898"/>
    </source>
</evidence>
<dbReference type="GO" id="GO:0031299">
    <property type="term" value="F:taurine-pyruvate aminotransferase activity"/>
    <property type="evidence" value="ECO:0007669"/>
    <property type="project" value="UniProtKB-EC"/>
</dbReference>